<accession>A0A8S9QV05</accession>
<sequence length="109" mass="12283">MDVGVEAGASLNRNLKAGVLPEAWMIFSNQFAPYFSISPSNSGNNLCTQVLLRSRPRSNLEENKFARDRPGSSRRFQVPDLLRDDPARFKTLVAFHWMSRLIHGAHGLK</sequence>
<proteinExistence type="predicted"/>
<dbReference type="EMBL" id="QGKX02000996">
    <property type="protein sequence ID" value="KAF3554229.1"/>
    <property type="molecule type" value="Genomic_DNA"/>
</dbReference>
<name>A0A8S9QV05_BRACR</name>
<protein>
    <submittedName>
        <fullName evidence="1">Uncharacterized protein</fullName>
    </submittedName>
</protein>
<evidence type="ECO:0000313" key="1">
    <source>
        <dbReference type="EMBL" id="KAF3554229.1"/>
    </source>
</evidence>
<reference evidence="1" key="1">
    <citation type="submission" date="2019-12" db="EMBL/GenBank/DDBJ databases">
        <title>Genome sequencing and annotation of Brassica cretica.</title>
        <authorList>
            <person name="Studholme D.J."/>
            <person name="Sarris P."/>
        </authorList>
    </citation>
    <scope>NUCLEOTIDE SEQUENCE</scope>
    <source>
        <strain evidence="1">PFS-109/04</strain>
        <tissue evidence="1">Leaf</tissue>
    </source>
</reference>
<comment type="caution">
    <text evidence="1">The sequence shown here is derived from an EMBL/GenBank/DDBJ whole genome shotgun (WGS) entry which is preliminary data.</text>
</comment>
<gene>
    <name evidence="1" type="ORF">F2Q69_00014505</name>
</gene>
<organism evidence="1 2">
    <name type="scientific">Brassica cretica</name>
    <name type="common">Mustard</name>
    <dbReference type="NCBI Taxonomy" id="69181"/>
    <lineage>
        <taxon>Eukaryota</taxon>
        <taxon>Viridiplantae</taxon>
        <taxon>Streptophyta</taxon>
        <taxon>Embryophyta</taxon>
        <taxon>Tracheophyta</taxon>
        <taxon>Spermatophyta</taxon>
        <taxon>Magnoliopsida</taxon>
        <taxon>eudicotyledons</taxon>
        <taxon>Gunneridae</taxon>
        <taxon>Pentapetalae</taxon>
        <taxon>rosids</taxon>
        <taxon>malvids</taxon>
        <taxon>Brassicales</taxon>
        <taxon>Brassicaceae</taxon>
        <taxon>Brassiceae</taxon>
        <taxon>Brassica</taxon>
    </lineage>
</organism>
<dbReference type="AlphaFoldDB" id="A0A8S9QV05"/>
<evidence type="ECO:0000313" key="2">
    <source>
        <dbReference type="Proteomes" id="UP000712600"/>
    </source>
</evidence>
<dbReference type="Proteomes" id="UP000712600">
    <property type="component" value="Unassembled WGS sequence"/>
</dbReference>